<keyword evidence="2" id="KW-1185">Reference proteome</keyword>
<accession>A0ABN8XPE2</accession>
<evidence type="ECO:0000313" key="1">
    <source>
        <dbReference type="EMBL" id="CAI9149489.1"/>
    </source>
</evidence>
<sequence>AAIGQALQSSTSVSLDQRTLRVTVSPRCRKSRQAGNFSNHKVRIRICRRRDERLLLEFRTNHSDVHSVPLLPGSSRNVLRRAMMLQLPANSECKEGFGGQRSGFDTAALA</sequence>
<protein>
    <submittedName>
        <fullName evidence="1">Uncharacterized protein</fullName>
    </submittedName>
</protein>
<dbReference type="Proteomes" id="UP001176941">
    <property type="component" value="Unassembled WGS sequence"/>
</dbReference>
<gene>
    <name evidence="1" type="ORF">MRATA1EN1_LOCUS31107</name>
</gene>
<organism evidence="1 2">
    <name type="scientific">Rangifer tarandus platyrhynchus</name>
    <name type="common">Svalbard reindeer</name>
    <dbReference type="NCBI Taxonomy" id="3082113"/>
    <lineage>
        <taxon>Eukaryota</taxon>
        <taxon>Metazoa</taxon>
        <taxon>Chordata</taxon>
        <taxon>Craniata</taxon>
        <taxon>Vertebrata</taxon>
        <taxon>Euteleostomi</taxon>
        <taxon>Mammalia</taxon>
        <taxon>Eutheria</taxon>
        <taxon>Laurasiatheria</taxon>
        <taxon>Artiodactyla</taxon>
        <taxon>Ruminantia</taxon>
        <taxon>Pecora</taxon>
        <taxon>Cervidae</taxon>
        <taxon>Odocoileinae</taxon>
        <taxon>Rangifer</taxon>
    </lineage>
</organism>
<reference evidence="1" key="1">
    <citation type="submission" date="2023-04" db="EMBL/GenBank/DDBJ databases">
        <authorList>
            <consortium name="ELIXIR-Norway"/>
        </authorList>
    </citation>
    <scope>NUCLEOTIDE SEQUENCE [LARGE SCALE GENOMIC DNA]</scope>
</reference>
<name>A0ABN8XPE2_RANTA</name>
<proteinExistence type="predicted"/>
<evidence type="ECO:0000313" key="2">
    <source>
        <dbReference type="Proteomes" id="UP001176941"/>
    </source>
</evidence>
<feature type="non-terminal residue" evidence="1">
    <location>
        <position position="1"/>
    </location>
</feature>
<dbReference type="EMBL" id="CATKSN020000332">
    <property type="protein sequence ID" value="CAI9149489.1"/>
    <property type="molecule type" value="Genomic_DNA"/>
</dbReference>
<comment type="caution">
    <text evidence="1">The sequence shown here is derived from an EMBL/GenBank/DDBJ whole genome shotgun (WGS) entry which is preliminary data.</text>
</comment>